<dbReference type="Proteomes" id="UP000585363">
    <property type="component" value="Unassembled WGS sequence"/>
</dbReference>
<dbReference type="AlphaFoldDB" id="A0A848MPQ6"/>
<reference evidence="4 5" key="2">
    <citation type="submission" date="2020-06" db="EMBL/GenBank/DDBJ databases">
        <title>Polyphasic characterization of a Rahnella strain isolated from tree sap.</title>
        <authorList>
            <person name="Kim I.S."/>
        </authorList>
    </citation>
    <scope>NUCLEOTIDE SEQUENCE [LARGE SCALE GENOMIC DNA]</scope>
    <source>
        <strain evidence="4 5">SAP-1</strain>
    </source>
</reference>
<reference evidence="4 5" key="1">
    <citation type="submission" date="2020-01" db="EMBL/GenBank/DDBJ databases">
        <authorList>
            <person name="Lee S.D."/>
        </authorList>
    </citation>
    <scope>NUCLEOTIDE SEQUENCE [LARGE SCALE GENOMIC DNA]</scope>
    <source>
        <strain evidence="4 5">SAP-1</strain>
    </source>
</reference>
<keyword evidence="5" id="KW-1185">Reference proteome</keyword>
<sequence length="77" mass="8776">MPHVDLKFITRNLTADQQQAISDDLIAVLKKHFNSSDDSVSIMMHEIPADDWKSEVYQPIIQANMNSLVKKPGYTMD</sequence>
<dbReference type="NCBIfam" id="NF002324">
    <property type="entry name" value="PRK01271.1"/>
    <property type="match status" value="1"/>
</dbReference>
<evidence type="ECO:0000256" key="2">
    <source>
        <dbReference type="PIRSR" id="PIRSR037799-1"/>
    </source>
</evidence>
<comment type="caution">
    <text evidence="4">The sequence shown here is derived from an EMBL/GenBank/DDBJ whole genome shotgun (WGS) entry which is preliminary data.</text>
</comment>
<dbReference type="EMBL" id="JAADJU010000013">
    <property type="protein sequence ID" value="NMP29313.1"/>
    <property type="molecule type" value="Genomic_DNA"/>
</dbReference>
<feature type="domain" description="4-oxalocrotonate tautomerase-like" evidence="3">
    <location>
        <begin position="2"/>
        <end position="52"/>
    </location>
</feature>
<organism evidence="4 5">
    <name type="scientific">Rouxiella aceris</name>
    <dbReference type="NCBI Taxonomy" id="2703884"/>
    <lineage>
        <taxon>Bacteria</taxon>
        <taxon>Pseudomonadati</taxon>
        <taxon>Pseudomonadota</taxon>
        <taxon>Gammaproteobacteria</taxon>
        <taxon>Enterobacterales</taxon>
        <taxon>Yersiniaceae</taxon>
        <taxon>Rouxiella</taxon>
    </lineage>
</organism>
<dbReference type="GO" id="GO:0005737">
    <property type="term" value="C:cytoplasm"/>
    <property type="evidence" value="ECO:0007669"/>
    <property type="project" value="InterPro"/>
</dbReference>
<dbReference type="GO" id="GO:0016862">
    <property type="term" value="F:intramolecular oxidoreductase activity, interconverting keto- and enol-groups"/>
    <property type="evidence" value="ECO:0007669"/>
    <property type="project" value="InterPro"/>
</dbReference>
<evidence type="ECO:0000259" key="3">
    <source>
        <dbReference type="Pfam" id="PF01361"/>
    </source>
</evidence>
<proteinExistence type="predicted"/>
<dbReference type="SUPFAM" id="SSF55331">
    <property type="entry name" value="Tautomerase/MIF"/>
    <property type="match status" value="1"/>
</dbReference>
<gene>
    <name evidence="4" type="primary">pptA</name>
    <name evidence="4" type="ORF">GW590_20905</name>
</gene>
<dbReference type="InterPro" id="IPR017284">
    <property type="entry name" value="Tautomerase_PptA"/>
</dbReference>
<dbReference type="EC" id="5.3.2.-" evidence="4"/>
<dbReference type="RefSeq" id="WP_169405028.1">
    <property type="nucleotide sequence ID" value="NZ_JAADJU010000013.1"/>
</dbReference>
<dbReference type="InterPro" id="IPR004370">
    <property type="entry name" value="4-OT-like_dom"/>
</dbReference>
<evidence type="ECO:0000313" key="5">
    <source>
        <dbReference type="Proteomes" id="UP000585363"/>
    </source>
</evidence>
<dbReference type="Pfam" id="PF01361">
    <property type="entry name" value="Tautomerase"/>
    <property type="match status" value="1"/>
</dbReference>
<evidence type="ECO:0000256" key="1">
    <source>
        <dbReference type="ARBA" id="ARBA00023235"/>
    </source>
</evidence>
<feature type="active site" description="Proton acceptor; via imino nitrogen" evidence="2">
    <location>
        <position position="2"/>
    </location>
</feature>
<protein>
    <submittedName>
        <fullName evidence="4">Tautomerase PptA</fullName>
        <ecNumber evidence="4">5.3.2.-</ecNumber>
    </submittedName>
</protein>
<dbReference type="InterPro" id="IPR014347">
    <property type="entry name" value="Tautomerase/MIF_sf"/>
</dbReference>
<name>A0A848MPQ6_9GAMM</name>
<evidence type="ECO:0000313" key="4">
    <source>
        <dbReference type="EMBL" id="NMP29313.1"/>
    </source>
</evidence>
<keyword evidence="1 4" id="KW-0413">Isomerase</keyword>
<accession>A0A848MPQ6</accession>
<dbReference type="Gene3D" id="3.30.429.10">
    <property type="entry name" value="Macrophage Migration Inhibitory Factor"/>
    <property type="match status" value="1"/>
</dbReference>
<dbReference type="PIRSF" id="PIRSF037799">
    <property type="entry name" value="Tautomer_YdcE_prd"/>
    <property type="match status" value="1"/>
</dbReference>